<dbReference type="WBParaSite" id="PSAMB.scaffold3834size16703.g22712.t1">
    <property type="protein sequence ID" value="PSAMB.scaffold3834size16703.g22712.t1"/>
    <property type="gene ID" value="PSAMB.scaffold3834size16703.g22712"/>
</dbReference>
<reference evidence="2" key="1">
    <citation type="submission" date="2022-11" db="UniProtKB">
        <authorList>
            <consortium name="WormBaseParasite"/>
        </authorList>
    </citation>
    <scope>IDENTIFICATION</scope>
</reference>
<name>A0A914WGE4_9BILA</name>
<dbReference type="Proteomes" id="UP000887566">
    <property type="component" value="Unplaced"/>
</dbReference>
<keyword evidence="1" id="KW-1185">Reference proteome</keyword>
<proteinExistence type="predicted"/>
<evidence type="ECO:0000313" key="1">
    <source>
        <dbReference type="Proteomes" id="UP000887566"/>
    </source>
</evidence>
<sequence length="123" mass="13866">MQQMATSSTRAFVFEVDNERYSAQVTALGHCFLVWIGQKRAVDSTAFGFSSDASVDRSSSMLVFGQRDAKAHLLEKFTGLLSKKLPNKQVIVSTDLTTEAAEKWQHIERAVIKDIEENRAFYM</sequence>
<accession>A0A914WGE4</accession>
<organism evidence="1 2">
    <name type="scientific">Plectus sambesii</name>
    <dbReference type="NCBI Taxonomy" id="2011161"/>
    <lineage>
        <taxon>Eukaryota</taxon>
        <taxon>Metazoa</taxon>
        <taxon>Ecdysozoa</taxon>
        <taxon>Nematoda</taxon>
        <taxon>Chromadorea</taxon>
        <taxon>Plectida</taxon>
        <taxon>Plectina</taxon>
        <taxon>Plectoidea</taxon>
        <taxon>Plectidae</taxon>
        <taxon>Plectus</taxon>
    </lineage>
</organism>
<dbReference type="AlphaFoldDB" id="A0A914WGE4"/>
<protein>
    <submittedName>
        <fullName evidence="2">Proteasome assembly chaperone 3</fullName>
    </submittedName>
</protein>
<evidence type="ECO:0000313" key="2">
    <source>
        <dbReference type="WBParaSite" id="PSAMB.scaffold3834size16703.g22712.t1"/>
    </source>
</evidence>